<dbReference type="OrthoDB" id="189226at2759"/>
<dbReference type="GO" id="GO:0036149">
    <property type="term" value="P:phosphatidylinositol acyl-chain remodeling"/>
    <property type="evidence" value="ECO:0007669"/>
    <property type="project" value="TreeGrafter"/>
</dbReference>
<dbReference type="STRING" id="1076872.G8ZPC7"/>
<dbReference type="GO" id="GO:0005783">
    <property type="term" value="C:endoplasmic reticulum"/>
    <property type="evidence" value="ECO:0007669"/>
    <property type="project" value="TreeGrafter"/>
</dbReference>
<dbReference type="PANTHER" id="PTHR10983">
    <property type="entry name" value="1-ACYLGLYCEROL-3-PHOSPHATE ACYLTRANSFERASE-RELATED"/>
    <property type="match status" value="1"/>
</dbReference>
<dbReference type="HOGENOM" id="CLU_045029_0_0_1"/>
<dbReference type="GO" id="GO:0030476">
    <property type="term" value="P:ascospore wall assembly"/>
    <property type="evidence" value="ECO:0007669"/>
    <property type="project" value="EnsemblFungi"/>
</dbReference>
<feature type="transmembrane region" description="Helical" evidence="1">
    <location>
        <begin position="29"/>
        <end position="52"/>
    </location>
</feature>
<dbReference type="Proteomes" id="UP000005627">
    <property type="component" value="Chromosome 2"/>
</dbReference>
<dbReference type="GeneID" id="11504471"/>
<protein>
    <submittedName>
        <fullName evidence="2">Uncharacterized protein</fullName>
    </submittedName>
</protein>
<accession>G8ZPC7</accession>
<dbReference type="AlphaFoldDB" id="G8ZPC7"/>
<gene>
    <name evidence="2" type="primary">TDEL0B03420</name>
    <name evidence="2" type="ORF">TDEL_0B03420</name>
</gene>
<organism evidence="2 3">
    <name type="scientific">Torulaspora delbrueckii</name>
    <name type="common">Yeast</name>
    <name type="synonym">Candida colliculosa</name>
    <dbReference type="NCBI Taxonomy" id="4950"/>
    <lineage>
        <taxon>Eukaryota</taxon>
        <taxon>Fungi</taxon>
        <taxon>Dikarya</taxon>
        <taxon>Ascomycota</taxon>
        <taxon>Saccharomycotina</taxon>
        <taxon>Saccharomycetes</taxon>
        <taxon>Saccharomycetales</taxon>
        <taxon>Saccharomycetaceae</taxon>
        <taxon>Torulaspora</taxon>
    </lineage>
</organism>
<dbReference type="InParanoid" id="G8ZPC7"/>
<keyword evidence="1" id="KW-0472">Membrane</keyword>
<dbReference type="GO" id="GO:0016746">
    <property type="term" value="F:acyltransferase activity"/>
    <property type="evidence" value="ECO:0007669"/>
    <property type="project" value="TreeGrafter"/>
</dbReference>
<dbReference type="FunCoup" id="G8ZPC7">
    <property type="interactions" value="60"/>
</dbReference>
<dbReference type="eggNOG" id="ENOG502QWMQ">
    <property type="taxonomic scope" value="Eukaryota"/>
</dbReference>
<keyword evidence="1" id="KW-0812">Transmembrane</keyword>
<name>G8ZPC7_TORDE</name>
<dbReference type="KEGG" id="tdl:TDEL_0B03420"/>
<proteinExistence type="predicted"/>
<evidence type="ECO:0000313" key="3">
    <source>
        <dbReference type="Proteomes" id="UP000005627"/>
    </source>
</evidence>
<evidence type="ECO:0000256" key="1">
    <source>
        <dbReference type="SAM" id="Phobius"/>
    </source>
</evidence>
<keyword evidence="3" id="KW-1185">Reference proteome</keyword>
<sequence>MALKDSFQTHIIGSILDVGSWEVSDWIRVIIRLLILGGYVLVQTLISFKIFIMELFVSNPITQLILNINGAIWSCIPIFGKYGKKIVPRLLSIVHDILIPNLKKLEMLVKLSFQLHLVEMTLKDKKNVQIFVTAESDDLEIYDSQGNLKTTLILANHRSLNDYMLINYLIQNCSRGDLLRKGKKHILKKSWQENEIPIPRLNFITWGKIVNFPHLSLMKNILMMDENAFVPPTKIKNHLTRTGNQVLTIFPEVNIMTTELSIVQRKLNQDYPFVAKFYNVLYPRFKTFISTIKCFAYIKHVKLKEQNGLLSNARHLLTNGVDKIILKAQSKHTNEEENAQASMIVDLPNFYETAEMTIASGDVEEPEQIKEPVVISQDLYDLTMIYYKPRYTNVGHDHINGQFTLHDGYQLEQVNPSIFEMLKPEKDFKSRDDNYTCSKPPIVIMIHIRKHELGPLLPAKGRNLEKWLESQWLEKDKMIDSIENGIKIK</sequence>
<keyword evidence="1" id="KW-1133">Transmembrane helix</keyword>
<dbReference type="PANTHER" id="PTHR10983:SF70">
    <property type="entry name" value="PROTEIN MUM3"/>
    <property type="match status" value="1"/>
</dbReference>
<dbReference type="RefSeq" id="XP_003679682.1">
    <property type="nucleotide sequence ID" value="XM_003679634.1"/>
</dbReference>
<dbReference type="EMBL" id="HE616743">
    <property type="protein sequence ID" value="CCE90471.1"/>
    <property type="molecule type" value="Genomic_DNA"/>
</dbReference>
<evidence type="ECO:0000313" key="2">
    <source>
        <dbReference type="EMBL" id="CCE90471.1"/>
    </source>
</evidence>
<reference evidence="2 3" key="1">
    <citation type="journal article" date="2011" name="Proc. Natl. Acad. Sci. U.S.A.">
        <title>Evolutionary erosion of yeast sex chromosomes by mating-type switching accidents.</title>
        <authorList>
            <person name="Gordon J.L."/>
            <person name="Armisen D."/>
            <person name="Proux-Wera E."/>
            <person name="Oheigeartaigh S.S."/>
            <person name="Byrne K.P."/>
            <person name="Wolfe K.H."/>
        </authorList>
    </citation>
    <scope>NUCLEOTIDE SEQUENCE [LARGE SCALE GENOMIC DNA]</scope>
    <source>
        <strain evidence="3">ATCC 10662 / CBS 1146 / NBRC 0425 / NCYC 2629 / NRRL Y-866</strain>
    </source>
</reference>